<dbReference type="STRING" id="3827.A0A1S2XCI3"/>
<sequence length="178" mass="20424">MKRKKVSKIMKTLTLILTFSLIVLSHATPTFLSRIKPQMKQSSALDDAQLQPQNLDKLNCNYRVSIKTSCLSPFITYDRITLVFGNVTRYQTVYINSMGGIRLERCLTDVVIIEGPCQDKICKMTIFRSGSVYNYDSWIVEYVTVEDYKNPPITFYYEPNYIIPDDGVGYGPDYCHGD</sequence>
<protein>
    <submittedName>
        <fullName evidence="2">Embryo-specific protein ATS3A-like isoform X1</fullName>
    </submittedName>
</protein>
<evidence type="ECO:0000313" key="2">
    <source>
        <dbReference type="RefSeq" id="XP_004487218.2"/>
    </source>
</evidence>
<keyword evidence="1" id="KW-1185">Reference proteome</keyword>
<reference evidence="1" key="1">
    <citation type="journal article" date="2013" name="Nat. Biotechnol.">
        <title>Draft genome sequence of chickpea (Cicer arietinum) provides a resource for trait improvement.</title>
        <authorList>
            <person name="Varshney R.K."/>
            <person name="Song C."/>
            <person name="Saxena R.K."/>
            <person name="Azam S."/>
            <person name="Yu S."/>
            <person name="Sharpe A.G."/>
            <person name="Cannon S."/>
            <person name="Baek J."/>
            <person name="Rosen B.D."/>
            <person name="Tar'an B."/>
            <person name="Millan T."/>
            <person name="Zhang X."/>
            <person name="Ramsay L.D."/>
            <person name="Iwata A."/>
            <person name="Wang Y."/>
            <person name="Nelson W."/>
            <person name="Farmer A.D."/>
            <person name="Gaur P.M."/>
            <person name="Soderlund C."/>
            <person name="Penmetsa R.V."/>
            <person name="Xu C."/>
            <person name="Bharti A.K."/>
            <person name="He W."/>
            <person name="Winter P."/>
            <person name="Zhao S."/>
            <person name="Hane J.K."/>
            <person name="Carrasquilla-Garcia N."/>
            <person name="Condie J.A."/>
            <person name="Upadhyaya H.D."/>
            <person name="Luo M.C."/>
            <person name="Thudi M."/>
            <person name="Gowda C.L."/>
            <person name="Singh N.P."/>
            <person name="Lichtenzveig J."/>
            <person name="Gali K.K."/>
            <person name="Rubio J."/>
            <person name="Nadarajan N."/>
            <person name="Dolezel J."/>
            <person name="Bansal K.C."/>
            <person name="Xu X."/>
            <person name="Edwards D."/>
            <person name="Zhang G."/>
            <person name="Kahl G."/>
            <person name="Gil J."/>
            <person name="Singh K.B."/>
            <person name="Datta S.K."/>
            <person name="Jackson S.A."/>
            <person name="Wang J."/>
            <person name="Cook D.R."/>
        </authorList>
    </citation>
    <scope>NUCLEOTIDE SEQUENCE [LARGE SCALE GENOMIC DNA]</scope>
    <source>
        <strain evidence="1">cv. CDC Frontier</strain>
    </source>
</reference>
<organism evidence="1 2">
    <name type="scientific">Cicer arietinum</name>
    <name type="common">Chickpea</name>
    <name type="synonym">Garbanzo</name>
    <dbReference type="NCBI Taxonomy" id="3827"/>
    <lineage>
        <taxon>Eukaryota</taxon>
        <taxon>Viridiplantae</taxon>
        <taxon>Streptophyta</taxon>
        <taxon>Embryophyta</taxon>
        <taxon>Tracheophyta</taxon>
        <taxon>Spermatophyta</taxon>
        <taxon>Magnoliopsida</taxon>
        <taxon>eudicotyledons</taxon>
        <taxon>Gunneridae</taxon>
        <taxon>Pentapetalae</taxon>
        <taxon>rosids</taxon>
        <taxon>fabids</taxon>
        <taxon>Fabales</taxon>
        <taxon>Fabaceae</taxon>
        <taxon>Papilionoideae</taxon>
        <taxon>50 kb inversion clade</taxon>
        <taxon>NPAAA clade</taxon>
        <taxon>Hologalegina</taxon>
        <taxon>IRL clade</taxon>
        <taxon>Cicereae</taxon>
        <taxon>Cicer</taxon>
    </lineage>
</organism>
<proteinExistence type="predicted"/>
<dbReference type="InterPro" id="IPR010417">
    <property type="entry name" value="Embryo-specific_ATS3"/>
</dbReference>
<dbReference type="SUPFAM" id="SSF49723">
    <property type="entry name" value="Lipase/lipooxygenase domain (PLAT/LH2 domain)"/>
    <property type="match status" value="1"/>
</dbReference>
<dbReference type="InterPro" id="IPR036392">
    <property type="entry name" value="PLAT/LH2_dom_sf"/>
</dbReference>
<dbReference type="Proteomes" id="UP000087171">
    <property type="component" value="Chromosome Ca1"/>
</dbReference>
<dbReference type="PANTHER" id="PTHR31718:SF31">
    <property type="entry name" value="OS01G0172800 PROTEIN"/>
    <property type="match status" value="1"/>
</dbReference>
<dbReference type="OrthoDB" id="817978at2759"/>
<name>A0A1S2XCI3_CICAR</name>
<dbReference type="AlphaFoldDB" id="A0A1S2XCI3"/>
<dbReference type="RefSeq" id="XP_004487218.2">
    <property type="nucleotide sequence ID" value="XM_004487161.3"/>
</dbReference>
<evidence type="ECO:0000313" key="1">
    <source>
        <dbReference type="Proteomes" id="UP000087171"/>
    </source>
</evidence>
<reference evidence="2" key="2">
    <citation type="submission" date="2025-08" db="UniProtKB">
        <authorList>
            <consortium name="RefSeq"/>
        </authorList>
    </citation>
    <scope>IDENTIFICATION</scope>
    <source>
        <tissue evidence="2">Etiolated seedlings</tissue>
    </source>
</reference>
<dbReference type="Pfam" id="PF06232">
    <property type="entry name" value="ATS3"/>
    <property type="match status" value="1"/>
</dbReference>
<gene>
    <name evidence="2" type="primary">LOC101492917</name>
</gene>
<dbReference type="PANTHER" id="PTHR31718">
    <property type="entry name" value="PLAT DOMAIN-CONTAINING PROTEIN"/>
    <property type="match status" value="1"/>
</dbReference>
<accession>A0A1S2XCI3</accession>